<evidence type="ECO:0000313" key="2">
    <source>
        <dbReference type="EMBL" id="CAD7046090.1"/>
    </source>
</evidence>
<keyword evidence="1" id="KW-0472">Membrane</keyword>
<name>A0ABN7JT10_9HYPH</name>
<proteinExistence type="predicted"/>
<reference evidence="2 3" key="1">
    <citation type="submission" date="2020-11" db="EMBL/GenBank/DDBJ databases">
        <authorList>
            <person name="Lassalle F."/>
        </authorList>
    </citation>
    <scope>NUCLEOTIDE SEQUENCE [LARGE SCALE GENOMIC DNA]</scope>
    <source>
        <strain evidence="2 3">JC140</strain>
    </source>
</reference>
<keyword evidence="1" id="KW-1133">Transmembrane helix</keyword>
<sequence length="44" mass="4662">METNNHDGLWNKVFNVDSQAGTGRFVALVAVFVIIGGGLSWLAG</sequence>
<keyword evidence="3" id="KW-1185">Reference proteome</keyword>
<protein>
    <submittedName>
        <fullName evidence="2">Uncharacterized protein</fullName>
    </submittedName>
</protein>
<accession>A0ABN7JT10</accession>
<evidence type="ECO:0000256" key="1">
    <source>
        <dbReference type="SAM" id="Phobius"/>
    </source>
</evidence>
<gene>
    <name evidence="2" type="ORF">REJC140_04045</name>
</gene>
<feature type="transmembrane region" description="Helical" evidence="1">
    <location>
        <begin position="25"/>
        <end position="43"/>
    </location>
</feature>
<evidence type="ECO:0000313" key="3">
    <source>
        <dbReference type="Proteomes" id="UP000606921"/>
    </source>
</evidence>
<dbReference type="RefSeq" id="WP_268963135.1">
    <property type="nucleotide sequence ID" value="NZ_CABFWF030000013.1"/>
</dbReference>
<comment type="caution">
    <text evidence="2">The sequence shown here is derived from an EMBL/GenBank/DDBJ whole genome shotgun (WGS) entry which is preliminary data.</text>
</comment>
<organism evidence="2 3">
    <name type="scientific">Pseudorhizobium endolithicum</name>
    <dbReference type="NCBI Taxonomy" id="1191678"/>
    <lineage>
        <taxon>Bacteria</taxon>
        <taxon>Pseudomonadati</taxon>
        <taxon>Pseudomonadota</taxon>
        <taxon>Alphaproteobacteria</taxon>
        <taxon>Hyphomicrobiales</taxon>
        <taxon>Rhizobiaceae</taxon>
        <taxon>Rhizobium/Agrobacterium group</taxon>
        <taxon>Pseudorhizobium</taxon>
    </lineage>
</organism>
<keyword evidence="1" id="KW-0812">Transmembrane</keyword>
<dbReference type="EMBL" id="CABFWF030000013">
    <property type="protein sequence ID" value="CAD7046090.1"/>
    <property type="molecule type" value="Genomic_DNA"/>
</dbReference>
<dbReference type="Proteomes" id="UP000606921">
    <property type="component" value="Unassembled WGS sequence"/>
</dbReference>